<sequence length="106" mass="11516">MHVLHILKTRSFLKVAALGIIVSGIVGITAEINASKISSDLAAKKRELVDLESRLKALQELGPVIERSLADMGYIGEKLTILSEVWKAVRSSRPSSFNVVIDSCLV</sequence>
<evidence type="ECO:0000256" key="2">
    <source>
        <dbReference type="SAM" id="Phobius"/>
    </source>
</evidence>
<protein>
    <submittedName>
        <fullName evidence="3">Uncharacterized protein</fullName>
    </submittedName>
</protein>
<name>A0A0H2RKG1_9AGAM</name>
<feature type="transmembrane region" description="Helical" evidence="2">
    <location>
        <begin position="12"/>
        <end position="30"/>
    </location>
</feature>
<keyword evidence="2" id="KW-1133">Transmembrane helix</keyword>
<keyword evidence="4" id="KW-1185">Reference proteome</keyword>
<evidence type="ECO:0000256" key="1">
    <source>
        <dbReference type="SAM" id="Coils"/>
    </source>
</evidence>
<accession>A0A0H2RKG1</accession>
<evidence type="ECO:0000313" key="3">
    <source>
        <dbReference type="EMBL" id="KLO12374.1"/>
    </source>
</evidence>
<dbReference type="AlphaFoldDB" id="A0A0H2RKG1"/>
<evidence type="ECO:0000313" key="4">
    <source>
        <dbReference type="Proteomes" id="UP000053477"/>
    </source>
</evidence>
<dbReference type="EMBL" id="KQ085979">
    <property type="protein sequence ID" value="KLO12374.1"/>
    <property type="molecule type" value="Genomic_DNA"/>
</dbReference>
<dbReference type="Proteomes" id="UP000053477">
    <property type="component" value="Unassembled WGS sequence"/>
</dbReference>
<feature type="coiled-coil region" evidence="1">
    <location>
        <begin position="34"/>
        <end position="61"/>
    </location>
</feature>
<gene>
    <name evidence="3" type="ORF">SCHPADRAFT_422244</name>
</gene>
<keyword evidence="2" id="KW-0812">Transmembrane</keyword>
<reference evidence="3 4" key="1">
    <citation type="submission" date="2015-04" db="EMBL/GenBank/DDBJ databases">
        <title>Complete genome sequence of Schizopora paradoxa KUC8140, a cosmopolitan wood degrader in East Asia.</title>
        <authorList>
            <consortium name="DOE Joint Genome Institute"/>
            <person name="Min B."/>
            <person name="Park H."/>
            <person name="Jang Y."/>
            <person name="Kim J.-J."/>
            <person name="Kim K.H."/>
            <person name="Pangilinan J."/>
            <person name="Lipzen A."/>
            <person name="Riley R."/>
            <person name="Grigoriev I.V."/>
            <person name="Spatafora J.W."/>
            <person name="Choi I.-G."/>
        </authorList>
    </citation>
    <scope>NUCLEOTIDE SEQUENCE [LARGE SCALE GENOMIC DNA]</scope>
    <source>
        <strain evidence="3 4">KUC8140</strain>
    </source>
</reference>
<keyword evidence="2" id="KW-0472">Membrane</keyword>
<proteinExistence type="predicted"/>
<organism evidence="3 4">
    <name type="scientific">Schizopora paradoxa</name>
    <dbReference type="NCBI Taxonomy" id="27342"/>
    <lineage>
        <taxon>Eukaryota</taxon>
        <taxon>Fungi</taxon>
        <taxon>Dikarya</taxon>
        <taxon>Basidiomycota</taxon>
        <taxon>Agaricomycotina</taxon>
        <taxon>Agaricomycetes</taxon>
        <taxon>Hymenochaetales</taxon>
        <taxon>Schizoporaceae</taxon>
        <taxon>Schizopora</taxon>
    </lineage>
</organism>
<keyword evidence="1" id="KW-0175">Coiled coil</keyword>
<dbReference type="InParanoid" id="A0A0H2RKG1"/>